<comment type="caution">
    <text evidence="2">The sequence shown here is derived from an EMBL/GenBank/DDBJ whole genome shotgun (WGS) entry which is preliminary data.</text>
</comment>
<dbReference type="Gene3D" id="3.40.50.1820">
    <property type="entry name" value="alpha/beta hydrolase"/>
    <property type="match status" value="1"/>
</dbReference>
<feature type="region of interest" description="Disordered" evidence="1">
    <location>
        <begin position="146"/>
        <end position="171"/>
    </location>
</feature>
<evidence type="ECO:0000313" key="3">
    <source>
        <dbReference type="Proteomes" id="UP000588158"/>
    </source>
</evidence>
<protein>
    <submittedName>
        <fullName evidence="2">Pimeloyl-ACP methyl ester carboxylesterase</fullName>
    </submittedName>
</protein>
<sequence>MTSEGFDELVVELPERAVVTYDPRGLGQSTRSDGSAVNDPRLQAEDLHALIGEIGGPVDVFASSGGAVTGLALVSAHSGDVRTLVAHEPPILGVLPDAEAAEQANAAVGRAYQERGWGAGLAAFLGLSMWQGEFTDEYSAQPLPDQAQFGLPTEDDGTRNDPLLSGASAPVTGYEPDVEALRASTARIVLGVGERTGQALTGRTTRELAALLGQEPVVFPGDHGGFMTGNPAEPNDPAAFADRLREVLTGAS</sequence>
<evidence type="ECO:0000256" key="1">
    <source>
        <dbReference type="SAM" id="MobiDB-lite"/>
    </source>
</evidence>
<keyword evidence="3" id="KW-1185">Reference proteome</keyword>
<reference evidence="2 3" key="1">
    <citation type="submission" date="2020-08" db="EMBL/GenBank/DDBJ databases">
        <title>Sequencing the genomes of 1000 actinobacteria strains.</title>
        <authorList>
            <person name="Klenk H.-P."/>
        </authorList>
    </citation>
    <scope>NUCLEOTIDE SEQUENCE [LARGE SCALE GENOMIC DNA]</scope>
    <source>
        <strain evidence="2 3">DSM 28796</strain>
    </source>
</reference>
<gene>
    <name evidence="2" type="ORF">HNR70_000681</name>
</gene>
<name>A0A841ACN4_9MICO</name>
<dbReference type="SUPFAM" id="SSF53474">
    <property type="entry name" value="alpha/beta-Hydrolases"/>
    <property type="match status" value="1"/>
</dbReference>
<dbReference type="EMBL" id="JACHLZ010000001">
    <property type="protein sequence ID" value="MBB5830868.1"/>
    <property type="molecule type" value="Genomic_DNA"/>
</dbReference>
<accession>A0A841ACN4</accession>
<proteinExistence type="predicted"/>
<dbReference type="RefSeq" id="WP_246375139.1">
    <property type="nucleotide sequence ID" value="NZ_JACHLZ010000001.1"/>
</dbReference>
<dbReference type="Proteomes" id="UP000588158">
    <property type="component" value="Unassembled WGS sequence"/>
</dbReference>
<dbReference type="InterPro" id="IPR029058">
    <property type="entry name" value="AB_hydrolase_fold"/>
</dbReference>
<organism evidence="2 3">
    <name type="scientific">Brachybacterium aquaticum</name>
    <dbReference type="NCBI Taxonomy" id="1432564"/>
    <lineage>
        <taxon>Bacteria</taxon>
        <taxon>Bacillati</taxon>
        <taxon>Actinomycetota</taxon>
        <taxon>Actinomycetes</taxon>
        <taxon>Micrococcales</taxon>
        <taxon>Dermabacteraceae</taxon>
        <taxon>Brachybacterium</taxon>
    </lineage>
</organism>
<dbReference type="AlphaFoldDB" id="A0A841ACN4"/>
<evidence type="ECO:0000313" key="2">
    <source>
        <dbReference type="EMBL" id="MBB5830868.1"/>
    </source>
</evidence>